<dbReference type="AlphaFoldDB" id="A0A379AB71"/>
<gene>
    <name evidence="1" type="ORF">NCTC9381_01021</name>
</gene>
<accession>A0A379AB71</accession>
<name>A0A379AB71_ENTAG</name>
<dbReference type="EMBL" id="UGSO01000001">
    <property type="protein sequence ID" value="SUB15155.1"/>
    <property type="molecule type" value="Genomic_DNA"/>
</dbReference>
<proteinExistence type="predicted"/>
<evidence type="ECO:0000313" key="1">
    <source>
        <dbReference type="EMBL" id="SUB15155.1"/>
    </source>
</evidence>
<evidence type="ECO:0000313" key="2">
    <source>
        <dbReference type="Proteomes" id="UP000254640"/>
    </source>
</evidence>
<keyword evidence="2" id="KW-1185">Reference proteome</keyword>
<sequence length="217" mass="24649">MWNRAEWGFFSGRDKFTRDQQAATVHAAIFTLFAQYTIVAAHGQLMLLALTAVSKGVAAHGCDLKLVSTPCRNAQHLLHHPLPLFAVRRNATKLLPDQQMRQLMRHYFIDKCLLVFQQQHRIDANFPGRQPGGARRRTTLLVEQLRFRITSFQRLIRTFKRLGAASALRPAAGAMGRRGVFMALRIIAAAQELNVASDKCDSGWGENFWFKYCYGLF</sequence>
<dbReference type="Proteomes" id="UP000254640">
    <property type="component" value="Unassembled WGS sequence"/>
</dbReference>
<protein>
    <submittedName>
        <fullName evidence="1">Uncharacterized protein</fullName>
    </submittedName>
</protein>
<organism evidence="1 2">
    <name type="scientific">Enterobacter agglomerans</name>
    <name type="common">Erwinia herbicola</name>
    <name type="synonym">Pantoea agglomerans</name>
    <dbReference type="NCBI Taxonomy" id="549"/>
    <lineage>
        <taxon>Bacteria</taxon>
        <taxon>Pseudomonadati</taxon>
        <taxon>Pseudomonadota</taxon>
        <taxon>Gammaproteobacteria</taxon>
        <taxon>Enterobacterales</taxon>
        <taxon>Erwiniaceae</taxon>
        <taxon>Pantoea</taxon>
        <taxon>Pantoea agglomerans group</taxon>
    </lineage>
</organism>
<reference evidence="1 2" key="1">
    <citation type="submission" date="2018-06" db="EMBL/GenBank/DDBJ databases">
        <authorList>
            <consortium name="Pathogen Informatics"/>
            <person name="Doyle S."/>
        </authorList>
    </citation>
    <scope>NUCLEOTIDE SEQUENCE [LARGE SCALE GENOMIC DNA]</scope>
    <source>
        <strain evidence="1 2">NCTC9381</strain>
    </source>
</reference>